<dbReference type="Gene3D" id="3.20.20.80">
    <property type="entry name" value="Glycosidases"/>
    <property type="match status" value="1"/>
</dbReference>
<feature type="transmembrane region" description="Helical" evidence="14">
    <location>
        <begin position="675"/>
        <end position="701"/>
    </location>
</feature>
<name>A0A3N4V942_9GAMM</name>
<dbReference type="InterPro" id="IPR050321">
    <property type="entry name" value="Glycosyltr_2/OpgH_subfam"/>
</dbReference>
<dbReference type="Pfam" id="PF00332">
    <property type="entry name" value="Glyco_hydro_17"/>
    <property type="match status" value="1"/>
</dbReference>
<evidence type="ECO:0000256" key="12">
    <source>
        <dbReference type="ARBA" id="ARBA00078564"/>
    </source>
</evidence>
<comment type="caution">
    <text evidence="16">The sequence shown here is derived from an EMBL/GenBank/DDBJ whole genome shotgun (WGS) entry which is preliminary data.</text>
</comment>
<accession>A0A3N4V942</accession>
<keyword evidence="5" id="KW-0378">Hydrolase</keyword>
<keyword evidence="2" id="KW-0328">Glycosyltransferase</keyword>
<dbReference type="PANTHER" id="PTHR43867:SF4">
    <property type="entry name" value="BETA-(1-3)-GLUCOSYL TRANSFERASE"/>
    <property type="match status" value="1"/>
</dbReference>
<dbReference type="InterPro" id="IPR000490">
    <property type="entry name" value="Glyco_hydro_17"/>
</dbReference>
<dbReference type="GO" id="GO:0016758">
    <property type="term" value="F:hexosyltransferase activity"/>
    <property type="evidence" value="ECO:0007669"/>
    <property type="project" value="TreeGrafter"/>
</dbReference>
<dbReference type="EC" id="2.4.1.336" evidence="10"/>
<feature type="region of interest" description="Disordered" evidence="13">
    <location>
        <begin position="852"/>
        <end position="896"/>
    </location>
</feature>
<feature type="transmembrane region" description="Helical" evidence="14">
    <location>
        <begin position="821"/>
        <end position="840"/>
    </location>
</feature>
<dbReference type="GO" id="GO:0005975">
    <property type="term" value="P:carbohydrate metabolic process"/>
    <property type="evidence" value="ECO:0007669"/>
    <property type="project" value="InterPro"/>
</dbReference>
<evidence type="ECO:0000256" key="8">
    <source>
        <dbReference type="ARBA" id="ARBA00023136"/>
    </source>
</evidence>
<protein>
    <recommendedName>
        <fullName evidence="11">Beta-monoglucosyldiacylglycerol synthase</fullName>
        <ecNumber evidence="10">2.4.1.336</ecNumber>
    </recommendedName>
    <alternativeName>
        <fullName evidence="12">UDP-glucose:1,2-diacylglycerol 3-beta-D-glucosyltransferase</fullName>
    </alternativeName>
</protein>
<dbReference type="PANTHER" id="PTHR43867">
    <property type="entry name" value="CELLULOSE SYNTHASE CATALYTIC SUBUNIT A [UDP-FORMING]"/>
    <property type="match status" value="1"/>
</dbReference>
<dbReference type="OrthoDB" id="9179784at2"/>
<comment type="subcellular location">
    <subcellularLocation>
        <location evidence="1">Membrane</location>
        <topology evidence="1">Multi-pass membrane protein</topology>
    </subcellularLocation>
</comment>
<dbReference type="EMBL" id="RKQN01000002">
    <property type="protein sequence ID" value="RPE79482.1"/>
    <property type="molecule type" value="Genomic_DNA"/>
</dbReference>
<keyword evidence="3" id="KW-0808">Transferase</keyword>
<keyword evidence="8 14" id="KW-0472">Membrane</keyword>
<dbReference type="InterPro" id="IPR017853">
    <property type="entry name" value="GH"/>
</dbReference>
<keyword evidence="4 14" id="KW-0812">Transmembrane</keyword>
<gene>
    <name evidence="16" type="ORF">EDC50_1301</name>
</gene>
<evidence type="ECO:0000256" key="14">
    <source>
        <dbReference type="SAM" id="Phobius"/>
    </source>
</evidence>
<keyword evidence="6" id="KW-0460">Magnesium</keyword>
<comment type="catalytic activity">
    <reaction evidence="9">
        <text>a 1,2-diacyl-sn-glycerol + UDP-alpha-D-glucose = a 1,2-diacyl-3-O-(beta-D-glucopyranosyl)-sn-glycerol + UDP + H(+)</text>
        <dbReference type="Rhea" id="RHEA:17285"/>
        <dbReference type="ChEBI" id="CHEBI:15378"/>
        <dbReference type="ChEBI" id="CHEBI:17815"/>
        <dbReference type="ChEBI" id="CHEBI:58223"/>
        <dbReference type="ChEBI" id="CHEBI:58885"/>
        <dbReference type="ChEBI" id="CHEBI:75799"/>
        <dbReference type="EC" id="2.4.1.336"/>
    </reaction>
</comment>
<feature type="transmembrane region" description="Helical" evidence="14">
    <location>
        <begin position="366"/>
        <end position="394"/>
    </location>
</feature>
<feature type="chain" id="PRO_5017933516" description="Beta-monoglucosyldiacylglycerol synthase" evidence="15">
    <location>
        <begin position="32"/>
        <end position="896"/>
    </location>
</feature>
<feature type="transmembrane region" description="Helical" evidence="14">
    <location>
        <begin position="310"/>
        <end position="328"/>
    </location>
</feature>
<dbReference type="FunFam" id="3.90.550.10:FF:000164">
    <property type="entry name" value="Beta-(1-3)-glucosyl transferase"/>
    <property type="match status" value="1"/>
</dbReference>
<dbReference type="InterPro" id="IPR029044">
    <property type="entry name" value="Nucleotide-diphossugar_trans"/>
</dbReference>
<feature type="signal peptide" evidence="15">
    <location>
        <begin position="1"/>
        <end position="31"/>
    </location>
</feature>
<feature type="transmembrane region" description="Helical" evidence="14">
    <location>
        <begin position="707"/>
        <end position="730"/>
    </location>
</feature>
<evidence type="ECO:0000256" key="13">
    <source>
        <dbReference type="SAM" id="MobiDB-lite"/>
    </source>
</evidence>
<evidence type="ECO:0000256" key="4">
    <source>
        <dbReference type="ARBA" id="ARBA00022692"/>
    </source>
</evidence>
<dbReference type="SUPFAM" id="SSF53448">
    <property type="entry name" value="Nucleotide-diphospho-sugar transferases"/>
    <property type="match status" value="1"/>
</dbReference>
<feature type="compositionally biased region" description="Low complexity" evidence="13">
    <location>
        <begin position="886"/>
        <end position="896"/>
    </location>
</feature>
<evidence type="ECO:0000256" key="6">
    <source>
        <dbReference type="ARBA" id="ARBA00022842"/>
    </source>
</evidence>
<evidence type="ECO:0000256" key="7">
    <source>
        <dbReference type="ARBA" id="ARBA00022989"/>
    </source>
</evidence>
<dbReference type="Proteomes" id="UP000269708">
    <property type="component" value="Unassembled WGS sequence"/>
</dbReference>
<dbReference type="GO" id="GO:0005886">
    <property type="term" value="C:plasma membrane"/>
    <property type="evidence" value="ECO:0007669"/>
    <property type="project" value="TreeGrafter"/>
</dbReference>
<dbReference type="GO" id="GO:0004553">
    <property type="term" value="F:hydrolase activity, hydrolyzing O-glycosyl compounds"/>
    <property type="evidence" value="ECO:0007669"/>
    <property type="project" value="InterPro"/>
</dbReference>
<evidence type="ECO:0000256" key="2">
    <source>
        <dbReference type="ARBA" id="ARBA00022676"/>
    </source>
</evidence>
<reference evidence="16 17" key="1">
    <citation type="submission" date="2018-11" db="EMBL/GenBank/DDBJ databases">
        <title>Genomic Encyclopedia of Type Strains, Phase IV (KMG-IV): sequencing the most valuable type-strain genomes for metagenomic binning, comparative biology and taxonomic classification.</title>
        <authorList>
            <person name="Goeker M."/>
        </authorList>
    </citation>
    <scope>NUCLEOTIDE SEQUENCE [LARGE SCALE GENOMIC DNA]</scope>
    <source>
        <strain evidence="16 17">DSM 25623</strain>
    </source>
</reference>
<dbReference type="Gene3D" id="3.90.550.10">
    <property type="entry name" value="Spore Coat Polysaccharide Biosynthesis Protein SpsA, Chain A"/>
    <property type="match status" value="1"/>
</dbReference>
<evidence type="ECO:0000256" key="1">
    <source>
        <dbReference type="ARBA" id="ARBA00004141"/>
    </source>
</evidence>
<evidence type="ECO:0000256" key="3">
    <source>
        <dbReference type="ARBA" id="ARBA00022679"/>
    </source>
</evidence>
<dbReference type="AlphaFoldDB" id="A0A3N4V942"/>
<dbReference type="RefSeq" id="WP_123769681.1">
    <property type="nucleotide sequence ID" value="NZ_RKQN01000002.1"/>
</dbReference>
<evidence type="ECO:0000256" key="11">
    <source>
        <dbReference type="ARBA" id="ARBA00068721"/>
    </source>
</evidence>
<feature type="transmembrane region" description="Helical" evidence="14">
    <location>
        <begin position="786"/>
        <end position="809"/>
    </location>
</feature>
<organism evidence="16 17">
    <name type="scientific">Vulcaniibacterium tengchongense</name>
    <dbReference type="NCBI Taxonomy" id="1273429"/>
    <lineage>
        <taxon>Bacteria</taxon>
        <taxon>Pseudomonadati</taxon>
        <taxon>Pseudomonadota</taxon>
        <taxon>Gammaproteobacteria</taxon>
        <taxon>Lysobacterales</taxon>
        <taxon>Lysobacteraceae</taxon>
        <taxon>Vulcaniibacterium</taxon>
    </lineage>
</organism>
<keyword evidence="17" id="KW-1185">Reference proteome</keyword>
<keyword evidence="7 14" id="KW-1133">Transmembrane helix</keyword>
<sequence length="896" mass="100160">MDRPATTAVRKRAFALAAAEAALFAVLGAVAWASAPRTAEAPAWDGQAHGYAYSTGRRDADAIEREVRLLARHTRRVRLYSSTDLRAARDLEREGIEVLAGAWLSGHRKADERELRALAAAVREHANIAGAVVGNESVLRGDLTPARLAARLDDARAAFRVPVSTAEPFHIWMMHPELAEHVDFIVVHLLPYWDGIALAHGVDRVVAQYRILQARFPGKRIVIGEVGWPSAGPSQGEAAASRLDQGVFLRRMLQRLQAHGWEYYVLEAFDQPWKVRGERLAGAHWGVFDADGEPKFAWSGPVRDDPHVRFKALSASALAFPFLLLFALRARHLRPWGRWLFLAMLQGAFMSAVWMLALPWDYYPGAWGWLLFAILFALQTFAFVHLLAGGFELLETLAQPRWRRQAAPCPSGPGFAPKISIHLPCYNEPPQVVIETLDSLARLDYPDYEVLVIDNNTRDEAVWRPVQARCRALGRRFRFFHLDHWPGFKAGALNFALRHTDPRAEIVAIVDSDYVVRPEWLRDLAGHFEDPRVGAVQAPQAHREYARHPFWRMCNWESESFFRVGMHHRHERDAIIVHGTLIMVRRALLDRLGWSEWCICEDTELGLRVQRAGYRALYVDRVYGRGLLPDDFAAYKAQRFRWAFGAMQIFRRHVPSLLRPGGLTPSQRYHYLAGWLPWFAGAAHAAFTACAIALGVGHLLAPAWDSLPFQAFAALGAASLGLKLVSGLILHRRRVSPGWRDTAGALIAELALTHTIARAVLRSAFTPRLPFRRTGKGAARMPAQRAGAAVVEEFGLFLAIWLCILALLWQRGTDDALTLAWAGMLSVQSLPYAAALYCEWLSSRQASQRRADVPVSSAPKWAGAFQGARARAEAPNQARPAPPPARRAGLNPPRRP</sequence>
<keyword evidence="15" id="KW-0732">Signal</keyword>
<evidence type="ECO:0000256" key="9">
    <source>
        <dbReference type="ARBA" id="ARBA00053004"/>
    </source>
</evidence>
<evidence type="ECO:0000256" key="10">
    <source>
        <dbReference type="ARBA" id="ARBA00066964"/>
    </source>
</evidence>
<dbReference type="SUPFAM" id="SSF51445">
    <property type="entry name" value="(Trans)glycosidases"/>
    <property type="match status" value="1"/>
</dbReference>
<evidence type="ECO:0000256" key="5">
    <source>
        <dbReference type="ARBA" id="ARBA00022801"/>
    </source>
</evidence>
<evidence type="ECO:0000256" key="15">
    <source>
        <dbReference type="SAM" id="SignalP"/>
    </source>
</evidence>
<feature type="transmembrane region" description="Helical" evidence="14">
    <location>
        <begin position="340"/>
        <end position="360"/>
    </location>
</feature>
<evidence type="ECO:0000313" key="17">
    <source>
        <dbReference type="Proteomes" id="UP000269708"/>
    </source>
</evidence>
<evidence type="ECO:0000313" key="16">
    <source>
        <dbReference type="EMBL" id="RPE79482.1"/>
    </source>
</evidence>
<dbReference type="Pfam" id="PF13641">
    <property type="entry name" value="Glyco_tranf_2_3"/>
    <property type="match status" value="1"/>
</dbReference>
<proteinExistence type="predicted"/>